<evidence type="ECO:0000256" key="2">
    <source>
        <dbReference type="SAM" id="MobiDB-lite"/>
    </source>
</evidence>
<feature type="region of interest" description="Disordered" evidence="2">
    <location>
        <begin position="2784"/>
        <end position="2803"/>
    </location>
</feature>
<keyword evidence="3" id="KW-0472">Membrane</keyword>
<reference evidence="6" key="1">
    <citation type="submission" date="2016-11" db="UniProtKB">
        <authorList>
            <consortium name="WormBaseParasite"/>
        </authorList>
    </citation>
    <scope>IDENTIFICATION</scope>
</reference>
<feature type="region of interest" description="Disordered" evidence="2">
    <location>
        <begin position="4530"/>
        <end position="4558"/>
    </location>
</feature>
<feature type="compositionally biased region" description="Low complexity" evidence="2">
    <location>
        <begin position="2004"/>
        <end position="2017"/>
    </location>
</feature>
<feature type="compositionally biased region" description="Low complexity" evidence="2">
    <location>
        <begin position="4219"/>
        <end position="4228"/>
    </location>
</feature>
<keyword evidence="5" id="KW-1185">Reference proteome</keyword>
<keyword evidence="3" id="KW-1133">Transmembrane helix</keyword>
<feature type="transmembrane region" description="Helical" evidence="3">
    <location>
        <begin position="935"/>
        <end position="955"/>
    </location>
</feature>
<feature type="coiled-coil region" evidence="1">
    <location>
        <begin position="2697"/>
        <end position="2724"/>
    </location>
</feature>
<feature type="coiled-coil region" evidence="1">
    <location>
        <begin position="2757"/>
        <end position="2784"/>
    </location>
</feature>
<feature type="transmembrane region" description="Helical" evidence="3">
    <location>
        <begin position="653"/>
        <end position="679"/>
    </location>
</feature>
<evidence type="ECO:0000313" key="5">
    <source>
        <dbReference type="Proteomes" id="UP000095280"/>
    </source>
</evidence>
<feature type="compositionally biased region" description="Basic residues" evidence="2">
    <location>
        <begin position="2865"/>
        <end position="2879"/>
    </location>
</feature>
<feature type="region of interest" description="Disordered" evidence="2">
    <location>
        <begin position="1974"/>
        <end position="2017"/>
    </location>
</feature>
<feature type="compositionally biased region" description="Basic and acidic residues" evidence="2">
    <location>
        <begin position="2894"/>
        <end position="2905"/>
    </location>
</feature>
<feature type="compositionally biased region" description="Pro residues" evidence="2">
    <location>
        <begin position="1983"/>
        <end position="2003"/>
    </location>
</feature>
<feature type="region of interest" description="Disordered" evidence="2">
    <location>
        <begin position="2821"/>
        <end position="2910"/>
    </location>
</feature>
<feature type="domain" description="DUF4537" evidence="4">
    <location>
        <begin position="2428"/>
        <end position="2527"/>
    </location>
</feature>
<dbReference type="PANTHER" id="PTHR14343:SF5">
    <property type="entry name" value="DUF4537 DOMAIN-CONTAINING PROTEIN"/>
    <property type="match status" value="1"/>
</dbReference>
<keyword evidence="1" id="KW-0175">Coiled coil</keyword>
<proteinExistence type="predicted"/>
<feature type="region of interest" description="Disordered" evidence="2">
    <location>
        <begin position="2571"/>
        <end position="2694"/>
    </location>
</feature>
<feature type="compositionally biased region" description="Polar residues" evidence="2">
    <location>
        <begin position="4209"/>
        <end position="4218"/>
    </location>
</feature>
<feature type="compositionally biased region" description="Polar residues" evidence="2">
    <location>
        <begin position="240"/>
        <end position="252"/>
    </location>
</feature>
<feature type="region of interest" description="Disordered" evidence="2">
    <location>
        <begin position="237"/>
        <end position="256"/>
    </location>
</feature>
<evidence type="ECO:0000256" key="1">
    <source>
        <dbReference type="SAM" id="Coils"/>
    </source>
</evidence>
<name>A0A1I8J1G2_9PLAT</name>
<feature type="compositionally biased region" description="Basic and acidic residues" evidence="2">
    <location>
        <begin position="2614"/>
        <end position="2631"/>
    </location>
</feature>
<evidence type="ECO:0000313" key="6">
    <source>
        <dbReference type="WBParaSite" id="maker-uti_cns_0045427-snap-gene-0.10-mRNA-1"/>
    </source>
</evidence>
<feature type="transmembrane region" description="Helical" evidence="3">
    <location>
        <begin position="212"/>
        <end position="236"/>
    </location>
</feature>
<protein>
    <submittedName>
        <fullName evidence="6">DUF4537 domain-containing protein</fullName>
    </submittedName>
</protein>
<dbReference type="PANTHER" id="PTHR14343">
    <property type="entry name" value="VWFA DOMAIN-CONTAINING PROTEIN"/>
    <property type="match status" value="1"/>
</dbReference>
<sequence>MVQVIMEVMMVPVNAAFHFTLGGCRGGGGGGGGSWNGRMMKRFTVQPLGHQLHRLQMPPVASAEYCCCCCCCCLVACRRLRLRPDGTGSGGFVGGSGCSVGGGGGGGGVGEDNRRPDWLRWRLRRKAAERRPGSGKQTVALAGPAAVSAAAAAADEPPSLPAGSAGGTGEKVSFKQSDEEPLTPPPPPLPPEPTERWMMSDKERIRARDGPFGFGFLLLLLLLLAAARLTIAAPSFPVGESNSRRQLQPQSRHLQHDDDADLFKRLNIVWRLRPRLLTLDIIGRIGLAIGVVNRGSQGRQPGQERGVQSLKLGRRKRRLEAVPNETAGAAEQDHPTINQITTINLVFVFLRGSEAAKYEHPIVNHAGGVAVPTRRHLAGAAVNSPSQRYGVELAHLGRRHQPVVAAAKHVCAAIELYNSVTIAQQRLVRLVNLGLIGSIATRRMSDVCPAQAAHIQALYINSTQLAKIYTYRSVWLTDEGKHARNQSSQSACERFRIDRHTIEFCVLCGKPIDDSKMARMYILRCSCSIARPRQIQTHEHHPGPSSLFPVDEAENSDCEQCEKFDKQLVELRSMKSGPPADAVTTPGTSTSNEAASEPAFAAAAASKSATSSKVSCVPDIVIDCTCLDPRPKPTQLYYCCCLNVRCSVSACRALLFVLAFGLLGGAVLAAAVVAVWGLATDWTEARNYGLLALLISLLLKRRRDQKRLALLKAKSRRLLQRRLGKSRYEAAGRSESCCRPSCLARSRSEWTTQRHGLQRTLHRWLHGRQDVTAFSGQHSDLLFERVELLSLDLHQLHQFLNLLDVSFSGALVLGALQAFVRLHIMIRASQFSAYQILLPGFDLFLQLELVSVQHQHLAELLRVVPRLTDELVLGLADLVLHSVYKLFDLRINDNLLQLLHVLHFAKFVDHHLVAFDHHVVDVRLIKSAVFVQLDILPLGIFLLFVLLVLLLLQLANSSLQLQQSGTNLPTVSNSFSLLCFSSWKASSSFSACASAVSTARAFFCNPSSSLRSASIVLRSSASSSSKSSRFSLSVVVQVLIAAGRTDVQVIPDALAVGLLLLGLKVGVVIGVRFVILVGLGVQVELLVPKQANFAIKVAYRRLKFAQQLILRIQIAQIFSCQALRLQFGERRGRLVGASYRGGVGGVDQFLPGLIGAQPQMRRHHIIAGGFQFKIAHIVTSLLDGANVLGIVVIVGRFALLQLLALLPALSSLALLLLHFAQLTKDSLASGAFQSLSCIGRHHWLVMLPMSNGVSSSCTRTLPSCMPRYARRPDLLKLITDTGTSDESFTVTLCTGSRLAASKSFGASAGYSHLYRLAETSYDLTNPAGVKQQHTHLVLHLFGLLLLRLQAPFQLPLSLLGTPLHLLGLQAVDLLQLLGSAQFGLDAGEGEALLHVEASQLVGDRCVHFGRVRTVEVADSAVGEEHADLVGLLVAAGGQPGQLGWVALETDEADRSVLAGRHGEEEDAAQLLLGVAALVLNTLQRHNVHNPASVRLERINQGQLGHLLGLPSRICLGILAEAEHPEHSVSEAGQNCPTFGVNSLRRPEDLGAGSTESALNQGPLGHKVRDSNAAVGAQGGNQVGQRRGCAASNSAGVARQKALGRLGNAAVRVLRQPLAGALVLGGGGGIGRGDLLDNVRQSDIVANLVGVHWVHLDQAGLVAGFGGVDHLEVPGLDQAVDADSHELAGVHHHLRYEIEFVMLHVAPFAAAQHFTVWQFNKAFNIGDLSLAELANGALQLQAESDVASTGRGQEAFKVLRPRDPVDVLGEGLGPQHGSLAEPVPDGEHEVWLGANSGQVLAARIELAVAVGSLRAAPQYTVQPQRGVFVHQHVWRLALLGHGEVPSGRVHRHKADTAAARAAQKCLPLGGQIHHLDQIAGHKADVLLVQDMQIVPLGAVIAVGVDQLEQVGWQARILRDARLRHKLADFKKSAGMAGLSSSAGWLSEFVSSPPSPSLSRGEMRLAGVDGFSTSLSSSSASPSPSVSPSPLASPSPSASPSPLASPSPSASPSALSSASPSVSTLPSPSAFASVPSAIASSSPVPLSSAGSSDSRFGLPLGFAAMTSSCGSRASSSSAGASSDLFRQPLLLLRLFQKPLLLLLEPGLKSRLRLLGRRFLNWPLPGPHQMELPLPAQRRRQLRALSPEDHCPPTATDAMDADAAAEAEFPPRVLQASCTSRLTMFGDVADRHVIFLIEISPAMAPALSAAKTDLIEALLRLAYRGDADTSFNLLRFGGRELVQWSDRLVLATPRTATVAAQWIRELQLCEQRRGPGLLDALTAAMSDSACQAVHLVTAGATAADASKNGDLLDSLRQRLAGSSGQLRPVHCAVCLPTPDGLDRLCELAAGSGGSVASVQLGDATDDGVHSVTRLLTADRPSARLSRDAGGRLCNVETPAGAPLSGSSRALIPRPSSEVVKAKSALEAALVGRRVLARRHGGADGVFYSGRVVAEVSPRVLLVEFPAATAETEASQRQETPLADLVSLDDALRRSTEPGDFVLAPAATDFDSAGAYRPARVLRTGPQLTVAVAGPGQAPDIRRLAPGTAAWIPRELYCSLELEALSAAAKRLEEAPPLPLPAPDGGSGEANRDEVSLDETAEPQPEAADPQEEPPTVAEEKAPEESPEEKPEEPKQQTATGQDEIDSTHFELFDGEDNLRTPRPTPPPSSLKPQLRRRPKRQPAQAPIGEADAETPRVEAYRRAMEAARSAEIRRRRAELEADGLLRDPGLRRSQAAAIAAATAAASLSSRGALHTAAVIEARLRREERREAAELRRAEADAEVARQRWWGAPSSGQHRLQEPPPPPELLRLRRLKLLAGDGQRLYTCPDDERRAQLSKPDSFSLASDEAAPPPSSGAGDSSVGTAPRPSRRPTKRLRDRSHFRFLGMQKSRPFSEMFRQEEHEQREPGEQDAGEQHVGLVEQVLPLQTQLEHDLRVVPGPAARLIHANLAAGDRAWSSDEDSSDGFLVSTKVDASLVHELNVMLHCWLSYGKLEMSTRQKICNPGGGFAVDEHALFEVAVQRLEEQQIREPDLRGFDSEVVDAAKLGRVPVETAVLPDGLNPHIYGEHLRGLVKVEQLEQQHVLIDVQLASRLTDWHGARPIWQGVILEQVSQQAVVDGLLGPRGGGQAGAKQQQQQQKRPCEHWISKMRGCQIRAQISPETLTKALLDFPRQLEACLTNGERPHKGLGCHRCTSTGPNHQKSKVCGRLRSDRWPNRPGVAMRWRAEAVTAASASAASSARCRIAVSASCISRSILPSSCTSSRRRSARDFVWSFSEFTYWPRPLMRQAWWKKAEQTHFLAGSQSPRQDFSGIFCCSMISFSCWRTSRAFSIDLAWIKWSPISMLVMSILDRAGSSGNSTICLPSRVRPPVLSKAPSSHNWYMDCRILSCGGGSMKPNHFLVELAHSVKPVALATLGAARSTAALLGVGLADWEHLAMAEFCELTGVNNVADPVNSERSLSNVGGNHAFAHTFWRLLKDLRLQVRRQLRVNWQHRQLRGGFQIVKAFLDLLAGDFNVLLAGHEHQDVTGGAADVHLSSAERALVSFIQDEAGVVVQVRLPERLAQQDTVCHVLDERVRSRAVLEADRVADFLAEFGAELLGNALSNAHRGHSARLCAADHAELGVALLVQVLSQLRGLAAAGLAYYHLQAQTNGLSSSDKHLVAECVTGTAVAAFITAKVLLALGFLRPLDAHDVANSGAGQLPLLLLSSASFALLAPRPDKRRAVLAHHGHVAGGVAHGDDRLRLPGEHDTAVQEGRHNVAHQQVHAGADFIVLKFGHVVLLSLLRRRRATLALLLLLFAQFPLALLNVFLRHVREWIILVVEALVHLVPLPAGKLANPEIQLHWNQAITDKNVFVIKLISPTLAAGNAVGTSPTIPTAVVALVSRRWHRGVFEGASAAFAGPAFDIPILTRWSRLIGAQMLWGPVVGRARIVRLPARGRVSLPLVVAAPPFRAAAAAAAAAARRGSGSNDPALLPARRLQLRARDVGDIGPLRGWRFWAQLAVLFSGRASCCCGGGFLALPGRQLVQSEQRRPRGLRWRLTVGWLLELDAASGQAACGLGVGQRAGAGAAAHNEAACLARVAATWQNIVRLLLWRLRGGHALRQAVQQKLAQTAVRHLARILANPACGTDLSGLQRLGSLNQHAGHLAQAAHARVTELLPPLFEPSPTSSCQSVAPTGRQTVAAVTKSYISRPASTRARQAQLTAVARQQPASSSTKQCSSMRDLGSRSSRSDGARTALKPVLLLLLLLFALASWGRAVASQRQGAHIDAINQGCIAVAVKRHHSCYCCPAWPASRRKRKKWRLLAMAWSSHTSSQCSCCRNPDRADSSKQLTLSSSTSASPQNSFSNSSCVVAVCPPSTAWRRCSNPHSERFRCQHSSRSSKQSRWPYRTQCMAALCPSESIGSGSGPEGVQPLLFALPRAAAGSRPSVTAWSRYSQSPKLAAVQASIGSLRQTSFSTVQYGGCCPSCILDVAVSRDLAVPPQPPIPESELAELCSAGPGCGMSLLTNKDFTKQRQQLAAFQTAWTAASETAGRAGRQSTESAENSAADKRGAGPPTTACAMSIGPDRPWPTGKGSEPVASSNRVMPRLQTSEWTLYSMPMMRSGDISIWILEWKASSISRSMHLMATGLPLDNCTAR</sequence>
<feature type="region of interest" description="Disordered" evidence="2">
    <location>
        <begin position="4199"/>
        <end position="4232"/>
    </location>
</feature>
<keyword evidence="3" id="KW-0812">Transmembrane</keyword>
<dbReference type="WBParaSite" id="maker-uti_cns_0045427-snap-gene-0.10-mRNA-1">
    <property type="protein sequence ID" value="maker-uti_cns_0045427-snap-gene-0.10-mRNA-1"/>
    <property type="gene ID" value="maker-uti_cns_0045427-snap-gene-0.10"/>
</dbReference>
<feature type="region of interest" description="Disordered" evidence="2">
    <location>
        <begin position="150"/>
        <end position="195"/>
    </location>
</feature>
<dbReference type="Pfam" id="PF15057">
    <property type="entry name" value="DUF4537"/>
    <property type="match status" value="1"/>
</dbReference>
<organism evidence="5 6">
    <name type="scientific">Macrostomum lignano</name>
    <dbReference type="NCBI Taxonomy" id="282301"/>
    <lineage>
        <taxon>Eukaryota</taxon>
        <taxon>Metazoa</taxon>
        <taxon>Spiralia</taxon>
        <taxon>Lophotrochozoa</taxon>
        <taxon>Platyhelminthes</taxon>
        <taxon>Rhabditophora</taxon>
        <taxon>Macrostomorpha</taxon>
        <taxon>Macrostomida</taxon>
        <taxon>Macrostomidae</taxon>
        <taxon>Macrostomum</taxon>
    </lineage>
</organism>
<feature type="compositionally biased region" description="Pro residues" evidence="2">
    <location>
        <begin position="182"/>
        <end position="192"/>
    </location>
</feature>
<accession>A0A1I8J1G2</accession>
<feature type="transmembrane region" description="Helical" evidence="3">
    <location>
        <begin position="1065"/>
        <end position="1087"/>
    </location>
</feature>
<dbReference type="Proteomes" id="UP000095280">
    <property type="component" value="Unplaced"/>
</dbReference>
<evidence type="ECO:0000256" key="3">
    <source>
        <dbReference type="SAM" id="Phobius"/>
    </source>
</evidence>
<dbReference type="InterPro" id="IPR032770">
    <property type="entry name" value="DUF4537"/>
</dbReference>
<feature type="compositionally biased region" description="Low complexity" evidence="2">
    <location>
        <begin position="2840"/>
        <end position="2858"/>
    </location>
</feature>
<feature type="compositionally biased region" description="Basic and acidic residues" evidence="2">
    <location>
        <begin position="2642"/>
        <end position="2656"/>
    </location>
</feature>
<evidence type="ECO:0000259" key="4">
    <source>
        <dbReference type="Pfam" id="PF15057"/>
    </source>
</evidence>